<dbReference type="InterPro" id="IPR029063">
    <property type="entry name" value="SAM-dependent_MTases_sf"/>
</dbReference>
<comment type="subunit">
    <text evidence="11">Heterotetramer; composed of two copies of TRMT6 and two copies of TRMT61A.</text>
</comment>
<evidence type="ECO:0000256" key="3">
    <source>
        <dbReference type="ARBA" id="ARBA00022603"/>
    </source>
</evidence>
<protein>
    <recommendedName>
        <fullName evidence="12 13">tRNA (adenine(58)-N(1))-methyltransferase catalytic subunit TRMT61A</fullName>
        <ecNumber evidence="2 13">2.1.1.220</ecNumber>
    </recommendedName>
</protein>
<dbReference type="GO" id="GO:0030488">
    <property type="term" value="P:tRNA methylation"/>
    <property type="evidence" value="ECO:0007669"/>
    <property type="project" value="InterPro"/>
</dbReference>
<evidence type="ECO:0000256" key="4">
    <source>
        <dbReference type="ARBA" id="ARBA00022679"/>
    </source>
</evidence>
<keyword evidence="7" id="KW-0007">Acetylation</keyword>
<evidence type="ECO:0000256" key="13">
    <source>
        <dbReference type="PIRNR" id="PIRNR017269"/>
    </source>
</evidence>
<evidence type="ECO:0000256" key="2">
    <source>
        <dbReference type="ARBA" id="ARBA00012796"/>
    </source>
</evidence>
<evidence type="ECO:0000256" key="8">
    <source>
        <dbReference type="ARBA" id="ARBA00023242"/>
    </source>
</evidence>
<dbReference type="SUPFAM" id="SSF53335">
    <property type="entry name" value="S-adenosyl-L-methionine-dependent methyltransferases"/>
    <property type="match status" value="1"/>
</dbReference>
<sequence>MRPPEFNPWPQLTSVAPALTSLVKYGHPAEDCHGSSTFLPGEGATERTRNARISGDMSFAEYAERVRDGDTVILYLGHDALLPVRAKAGAVTQTRFGAVRHSDALLGRPFGSRVACGRAGGWAYALHPTPELWTRSLPHRTQILYSTDIAMVTLMLDLRPGSVVCESGTGSGSLSHALLRTIAPSGHLHTVEFHEQRAASAAEEFERHGVGRLATVRCRDVCRDGFGVAGVADAVFLDIPSPWDAVPHARDAMKTSGGRLCSFSPCIEQVQRTCQALAGLGFVEPSTVEVLLRPLDVRTVSLPVPDLGQGGVRASGDGGRPRPPHAVPAGVVDSSRGVYSFKAGCPPREMPGHTGYLTFATLPPAAA</sequence>
<accession>A0AAJ7SR16</accession>
<dbReference type="FunFam" id="3.10.330.20:FF:000002">
    <property type="entry name" value="tRNA (adenine(58)-N(1))-methyltransferase catalytic subunit TRMT61A"/>
    <property type="match status" value="1"/>
</dbReference>
<dbReference type="PROSITE" id="PS51620">
    <property type="entry name" value="SAM_TRM61"/>
    <property type="match status" value="1"/>
</dbReference>
<keyword evidence="5 13" id="KW-0949">S-adenosyl-L-methionine</keyword>
<feature type="domain" description="tRNA (adenine(58)-N(1))-methyltransferase catalytic subunit TRM61 C-terminal" evidence="15">
    <location>
        <begin position="121"/>
        <end position="361"/>
    </location>
</feature>
<comment type="catalytic activity">
    <reaction evidence="13">
        <text>adenosine(58) in tRNA + S-adenosyl-L-methionine = N(1)-methyladenosine(58) in tRNA + S-adenosyl-L-homocysteine + H(+)</text>
        <dbReference type="Rhea" id="RHEA:43152"/>
        <dbReference type="Rhea" id="RHEA-COMP:10365"/>
        <dbReference type="Rhea" id="RHEA-COMP:10366"/>
        <dbReference type="ChEBI" id="CHEBI:15378"/>
        <dbReference type="ChEBI" id="CHEBI:57856"/>
        <dbReference type="ChEBI" id="CHEBI:59789"/>
        <dbReference type="ChEBI" id="CHEBI:74411"/>
        <dbReference type="ChEBI" id="CHEBI:74491"/>
        <dbReference type="EC" id="2.1.1.220"/>
    </reaction>
</comment>
<feature type="binding site" evidence="14">
    <location>
        <position position="238"/>
    </location>
    <ligand>
        <name>S-adenosyl-L-methionine</name>
        <dbReference type="ChEBI" id="CHEBI:59789"/>
    </ligand>
</feature>
<evidence type="ECO:0000313" key="16">
    <source>
        <dbReference type="Proteomes" id="UP001318040"/>
    </source>
</evidence>
<dbReference type="PIRSF" id="PIRSF017269">
    <property type="entry name" value="GCD14"/>
    <property type="match status" value="1"/>
</dbReference>
<dbReference type="InterPro" id="IPR049470">
    <property type="entry name" value="TRM61_C"/>
</dbReference>
<name>A0AAJ7SR16_PETMA</name>
<comment type="similarity">
    <text evidence="13">Belongs to the class I-like SAM-binding methyltransferase superfamily. TRM61 family.</text>
</comment>
<keyword evidence="3 13" id="KW-0489">Methyltransferase</keyword>
<dbReference type="PANTHER" id="PTHR12133:SF2">
    <property type="entry name" value="TRNA (ADENINE(58)-N(1))-METHYLTRANSFERASE CATALYTIC SUBUNIT TRMT61A"/>
    <property type="match status" value="1"/>
</dbReference>
<gene>
    <name evidence="17" type="primary">TRMT61A</name>
</gene>
<evidence type="ECO:0000256" key="14">
    <source>
        <dbReference type="PIRSR" id="PIRSR017269-1"/>
    </source>
</evidence>
<keyword evidence="4 13" id="KW-0808">Transferase</keyword>
<dbReference type="CTD" id="115708"/>
<feature type="binding site" evidence="14">
    <location>
        <begin position="171"/>
        <end position="174"/>
    </location>
    <ligand>
        <name>S-adenosyl-L-methionine</name>
        <dbReference type="ChEBI" id="CHEBI:59789"/>
    </ligand>
</feature>
<keyword evidence="16" id="KW-1185">Reference proteome</keyword>
<dbReference type="KEGG" id="pmrn:116939437"/>
<dbReference type="GO" id="GO:0005634">
    <property type="term" value="C:nucleus"/>
    <property type="evidence" value="ECO:0007669"/>
    <property type="project" value="UniProtKB-SubCell"/>
</dbReference>
<evidence type="ECO:0000256" key="5">
    <source>
        <dbReference type="ARBA" id="ARBA00022691"/>
    </source>
</evidence>
<comment type="subcellular location">
    <subcellularLocation>
        <location evidence="1 13">Nucleus</location>
    </subcellularLocation>
</comment>
<keyword evidence="6 13" id="KW-0819">tRNA processing</keyword>
<dbReference type="Pfam" id="PF08704">
    <property type="entry name" value="GCD14"/>
    <property type="match status" value="1"/>
</dbReference>
<evidence type="ECO:0000256" key="7">
    <source>
        <dbReference type="ARBA" id="ARBA00022990"/>
    </source>
</evidence>
<evidence type="ECO:0000256" key="11">
    <source>
        <dbReference type="ARBA" id="ARBA00063534"/>
    </source>
</evidence>
<dbReference type="Gene3D" id="3.40.50.150">
    <property type="entry name" value="Vaccinia Virus protein VP39"/>
    <property type="match status" value="1"/>
</dbReference>
<evidence type="ECO:0000256" key="12">
    <source>
        <dbReference type="ARBA" id="ARBA00072477"/>
    </source>
</evidence>
<evidence type="ECO:0000256" key="6">
    <source>
        <dbReference type="ARBA" id="ARBA00022694"/>
    </source>
</evidence>
<dbReference type="InterPro" id="IPR014816">
    <property type="entry name" value="tRNA_MeTrfase_Gcd14"/>
</dbReference>
<keyword evidence="8 13" id="KW-0539">Nucleus</keyword>
<dbReference type="Gene3D" id="3.10.330.20">
    <property type="match status" value="1"/>
</dbReference>
<organism evidence="16 17">
    <name type="scientific">Petromyzon marinus</name>
    <name type="common">Sea lamprey</name>
    <dbReference type="NCBI Taxonomy" id="7757"/>
    <lineage>
        <taxon>Eukaryota</taxon>
        <taxon>Metazoa</taxon>
        <taxon>Chordata</taxon>
        <taxon>Craniata</taxon>
        <taxon>Vertebrata</taxon>
        <taxon>Cyclostomata</taxon>
        <taxon>Hyperoartia</taxon>
        <taxon>Petromyzontiformes</taxon>
        <taxon>Petromyzontidae</taxon>
        <taxon>Petromyzon</taxon>
    </lineage>
</organism>
<dbReference type="EC" id="2.1.1.220" evidence="2 13"/>
<evidence type="ECO:0000313" key="17">
    <source>
        <dbReference type="RefSeq" id="XP_032803654.1"/>
    </source>
</evidence>
<proteinExistence type="inferred from homology"/>
<dbReference type="Proteomes" id="UP001318040">
    <property type="component" value="Chromosome 6"/>
</dbReference>
<dbReference type="RefSeq" id="XP_032803654.1">
    <property type="nucleotide sequence ID" value="XM_032947763.1"/>
</dbReference>
<feature type="binding site" evidence="14">
    <location>
        <position position="192"/>
    </location>
    <ligand>
        <name>S-adenosyl-L-methionine</name>
        <dbReference type="ChEBI" id="CHEBI:59789"/>
    </ligand>
</feature>
<feature type="binding site" evidence="14">
    <location>
        <position position="220"/>
    </location>
    <ligand>
        <name>S-adenosyl-L-methionine</name>
        <dbReference type="ChEBI" id="CHEBI:59789"/>
    </ligand>
</feature>
<dbReference type="PANTHER" id="PTHR12133">
    <property type="entry name" value="TRNA (ADENINE(58)-N(1))-METHYLTRANSFERASE"/>
    <property type="match status" value="1"/>
</dbReference>
<dbReference type="FunFam" id="3.40.50.150:FF:000097">
    <property type="entry name" value="tRNA (adenine(58)-N(1))-methyltransferase catalytic subunit TRMT61A"/>
    <property type="match status" value="1"/>
</dbReference>
<dbReference type="AlphaFoldDB" id="A0AAJ7SR16"/>
<evidence type="ECO:0000256" key="1">
    <source>
        <dbReference type="ARBA" id="ARBA00004123"/>
    </source>
</evidence>
<reference evidence="17" key="1">
    <citation type="submission" date="2025-08" db="UniProtKB">
        <authorList>
            <consortium name="RefSeq"/>
        </authorList>
    </citation>
    <scope>IDENTIFICATION</scope>
    <source>
        <tissue evidence="17">Sperm</tissue>
    </source>
</reference>
<comment type="function">
    <text evidence="10">Catalytic subunit of tRNA (adenine-N(1)-)-methyltransferase, which catalyzes the formation of N(1)-methyladenine at position 58 (m1A58) in initiator methionyl-tRNA. Catalytic subunit of mRNA N(1)-methyltransferase complex, which mediates methylation of adenosine residues at the N(1) position of a small subset of mRNAs: N(1) methylation takes place in tRNA T-loop-like structures of mRNAs and is only present at low stoichiometries.</text>
</comment>
<evidence type="ECO:0000256" key="10">
    <source>
        <dbReference type="ARBA" id="ARBA00056495"/>
    </source>
</evidence>
<comment type="catalytic activity">
    <reaction evidence="9">
        <text>an adenosine in mRNA + S-adenosyl-L-methionine = an N(1)-methyladenosine in mRNA + S-adenosyl-L-homocysteine + H(+)</text>
        <dbReference type="Rhea" id="RHEA:55392"/>
        <dbReference type="Rhea" id="RHEA-COMP:12414"/>
        <dbReference type="Rhea" id="RHEA-COMP:12415"/>
        <dbReference type="ChEBI" id="CHEBI:15378"/>
        <dbReference type="ChEBI" id="CHEBI:57856"/>
        <dbReference type="ChEBI" id="CHEBI:59789"/>
        <dbReference type="ChEBI" id="CHEBI:74411"/>
        <dbReference type="ChEBI" id="CHEBI:74491"/>
    </reaction>
</comment>
<evidence type="ECO:0000259" key="15">
    <source>
        <dbReference type="Pfam" id="PF08704"/>
    </source>
</evidence>
<dbReference type="GO" id="GO:0031515">
    <property type="term" value="C:tRNA (m1A) methyltransferase complex"/>
    <property type="evidence" value="ECO:0007669"/>
    <property type="project" value="UniProtKB-UniRule"/>
</dbReference>
<evidence type="ECO:0000256" key="9">
    <source>
        <dbReference type="ARBA" id="ARBA00048481"/>
    </source>
</evidence>
<dbReference type="GO" id="GO:0160107">
    <property type="term" value="F:tRNA (adenine(58)-N1)-methyltransferase activity"/>
    <property type="evidence" value="ECO:0007669"/>
    <property type="project" value="UniProtKB-EC"/>
</dbReference>